<dbReference type="InterPro" id="IPR035906">
    <property type="entry name" value="MetI-like_sf"/>
</dbReference>
<evidence type="ECO:0000256" key="6">
    <source>
        <dbReference type="ARBA" id="ARBA00022989"/>
    </source>
</evidence>
<feature type="transmembrane region" description="Helical" evidence="8">
    <location>
        <begin position="157"/>
        <end position="179"/>
    </location>
</feature>
<protein>
    <submittedName>
        <fullName evidence="10">ABC transporter permease</fullName>
    </submittedName>
</protein>
<keyword evidence="6 8" id="KW-1133">Transmembrane helix</keyword>
<keyword evidence="3" id="KW-1003">Cell membrane</keyword>
<dbReference type="RefSeq" id="WP_345098570.1">
    <property type="nucleotide sequence ID" value="NZ_BAABGS010000018.1"/>
</dbReference>
<dbReference type="EMBL" id="JBHUIR010000020">
    <property type="protein sequence ID" value="MFD2259515.1"/>
    <property type="molecule type" value="Genomic_DNA"/>
</dbReference>
<name>A0ABW5DG60_9HYPH</name>
<evidence type="ECO:0000256" key="3">
    <source>
        <dbReference type="ARBA" id="ARBA00022475"/>
    </source>
</evidence>
<feature type="transmembrane region" description="Helical" evidence="8">
    <location>
        <begin position="20"/>
        <end position="42"/>
    </location>
</feature>
<comment type="similarity">
    <text evidence="8">Belongs to the binding-protein-dependent transport system permease family.</text>
</comment>
<dbReference type="Proteomes" id="UP001597373">
    <property type="component" value="Unassembled WGS sequence"/>
</dbReference>
<sequence length="325" mass="35443">MYVLPTLMYFQVHGFFNLNAAAAIALVNVGITLVALLILTWLNRRRRFVTVTGVTRRMPKSAGRGARIFANVYVWGLLFVALLPQIMVIWISFAERWAGTVFPTEYGLGNYITIWPVLRQVITNSVFLAGAATLMAVVFGTLVSYSSVRHKFKGKWALDLTVMLPFILPGIITGVSFLITFNSGPIVLTGTAAILIFAYFVRRVAYVFRTVSASLSQVDTRIEEASTVCGATWGYTMRKVTVPLVAPGVLAGAIIAFADLVSEMSVTVFLYSAQWKTISIAIFERLVADETAAAAAIGSVTIVLVLSLVFGASKLVGKNMADMFR</sequence>
<proteinExistence type="inferred from homology"/>
<dbReference type="SUPFAM" id="SSF161098">
    <property type="entry name" value="MetI-like"/>
    <property type="match status" value="1"/>
</dbReference>
<evidence type="ECO:0000313" key="10">
    <source>
        <dbReference type="EMBL" id="MFD2259515.1"/>
    </source>
</evidence>
<evidence type="ECO:0000256" key="1">
    <source>
        <dbReference type="ARBA" id="ARBA00004429"/>
    </source>
</evidence>
<dbReference type="CDD" id="cd06261">
    <property type="entry name" value="TM_PBP2"/>
    <property type="match status" value="1"/>
</dbReference>
<dbReference type="InterPro" id="IPR000515">
    <property type="entry name" value="MetI-like"/>
</dbReference>
<reference evidence="11" key="1">
    <citation type="journal article" date="2019" name="Int. J. Syst. Evol. Microbiol.">
        <title>The Global Catalogue of Microorganisms (GCM) 10K type strain sequencing project: providing services to taxonomists for standard genome sequencing and annotation.</title>
        <authorList>
            <consortium name="The Broad Institute Genomics Platform"/>
            <consortium name="The Broad Institute Genome Sequencing Center for Infectious Disease"/>
            <person name="Wu L."/>
            <person name="Ma J."/>
        </authorList>
    </citation>
    <scope>NUCLEOTIDE SEQUENCE [LARGE SCALE GENOMIC DNA]</scope>
    <source>
        <strain evidence="11">KCTC 23707</strain>
    </source>
</reference>
<evidence type="ECO:0000256" key="2">
    <source>
        <dbReference type="ARBA" id="ARBA00022448"/>
    </source>
</evidence>
<dbReference type="Pfam" id="PF00528">
    <property type="entry name" value="BPD_transp_1"/>
    <property type="match status" value="1"/>
</dbReference>
<evidence type="ECO:0000259" key="9">
    <source>
        <dbReference type="PROSITE" id="PS50928"/>
    </source>
</evidence>
<dbReference type="Gene3D" id="1.10.3720.10">
    <property type="entry name" value="MetI-like"/>
    <property type="match status" value="1"/>
</dbReference>
<evidence type="ECO:0000256" key="5">
    <source>
        <dbReference type="ARBA" id="ARBA00022692"/>
    </source>
</evidence>
<keyword evidence="7 8" id="KW-0472">Membrane</keyword>
<evidence type="ECO:0000256" key="4">
    <source>
        <dbReference type="ARBA" id="ARBA00022519"/>
    </source>
</evidence>
<comment type="subcellular location">
    <subcellularLocation>
        <location evidence="1">Cell inner membrane</location>
        <topology evidence="1">Multi-pass membrane protein</topology>
    </subcellularLocation>
    <subcellularLocation>
        <location evidence="8">Cell membrane</location>
        <topology evidence="8">Multi-pass membrane protein</topology>
    </subcellularLocation>
</comment>
<accession>A0ABW5DG60</accession>
<feature type="domain" description="ABC transmembrane type-1" evidence="9">
    <location>
        <begin position="122"/>
        <end position="310"/>
    </location>
</feature>
<feature type="transmembrane region" description="Helical" evidence="8">
    <location>
        <begin position="126"/>
        <end position="145"/>
    </location>
</feature>
<feature type="transmembrane region" description="Helical" evidence="8">
    <location>
        <begin position="292"/>
        <end position="316"/>
    </location>
</feature>
<keyword evidence="4" id="KW-0997">Cell inner membrane</keyword>
<keyword evidence="2 8" id="KW-0813">Transport</keyword>
<dbReference type="PANTHER" id="PTHR43357">
    <property type="entry name" value="INNER MEMBRANE ABC TRANSPORTER PERMEASE PROTEIN YDCV"/>
    <property type="match status" value="1"/>
</dbReference>
<gene>
    <name evidence="10" type="ORF">ACFSMZ_07025</name>
</gene>
<organism evidence="10 11">
    <name type="scientific">Chelativorans composti</name>
    <dbReference type="NCBI Taxonomy" id="768533"/>
    <lineage>
        <taxon>Bacteria</taxon>
        <taxon>Pseudomonadati</taxon>
        <taxon>Pseudomonadota</taxon>
        <taxon>Alphaproteobacteria</taxon>
        <taxon>Hyphomicrobiales</taxon>
        <taxon>Phyllobacteriaceae</taxon>
        <taxon>Chelativorans</taxon>
    </lineage>
</organism>
<feature type="transmembrane region" description="Helical" evidence="8">
    <location>
        <begin position="68"/>
        <end position="93"/>
    </location>
</feature>
<comment type="caution">
    <text evidence="10">The sequence shown here is derived from an EMBL/GenBank/DDBJ whole genome shotgun (WGS) entry which is preliminary data.</text>
</comment>
<feature type="transmembrane region" description="Helical" evidence="8">
    <location>
        <begin position="244"/>
        <end position="272"/>
    </location>
</feature>
<evidence type="ECO:0000256" key="7">
    <source>
        <dbReference type="ARBA" id="ARBA00023136"/>
    </source>
</evidence>
<evidence type="ECO:0000313" key="11">
    <source>
        <dbReference type="Proteomes" id="UP001597373"/>
    </source>
</evidence>
<keyword evidence="5 8" id="KW-0812">Transmembrane</keyword>
<evidence type="ECO:0000256" key="8">
    <source>
        <dbReference type="RuleBase" id="RU363032"/>
    </source>
</evidence>
<dbReference type="PANTHER" id="PTHR43357:SF4">
    <property type="entry name" value="INNER MEMBRANE ABC TRANSPORTER PERMEASE PROTEIN YDCV"/>
    <property type="match status" value="1"/>
</dbReference>
<keyword evidence="11" id="KW-1185">Reference proteome</keyword>
<feature type="transmembrane region" description="Helical" evidence="8">
    <location>
        <begin position="185"/>
        <end position="201"/>
    </location>
</feature>
<dbReference type="PROSITE" id="PS50928">
    <property type="entry name" value="ABC_TM1"/>
    <property type="match status" value="1"/>
</dbReference>